<dbReference type="HOGENOM" id="CLU_1111900_0_0_1"/>
<evidence type="ECO:0000313" key="4">
    <source>
        <dbReference type="Proteomes" id="UP000001744"/>
    </source>
</evidence>
<organism evidence="2 4">
    <name type="scientific">Schizosaccharomyces japonicus (strain yFS275 / FY16936)</name>
    <name type="common">Fission yeast</name>
    <dbReference type="NCBI Taxonomy" id="402676"/>
    <lineage>
        <taxon>Eukaryota</taxon>
        <taxon>Fungi</taxon>
        <taxon>Dikarya</taxon>
        <taxon>Ascomycota</taxon>
        <taxon>Taphrinomycotina</taxon>
        <taxon>Schizosaccharomycetes</taxon>
        <taxon>Schizosaccharomycetales</taxon>
        <taxon>Schizosaccharomycetaceae</taxon>
        <taxon>Schizosaccharomyces</taxon>
    </lineage>
</organism>
<dbReference type="EMBL" id="KE651167">
    <property type="protein sequence ID" value="EEB08910.1"/>
    <property type="molecule type" value="Genomic_DNA"/>
</dbReference>
<dbReference type="JaponicusDB" id="SJAG_04082">
    <property type="gene designation" value="rhs1"/>
</dbReference>
<sequence length="250" mass="24836">MFDLSGWFPSSWDGLANADEGFAFAGQFDEIDVAVESMIKSGKPVLRKDHVPSSTSLATSASPSGPKTAGNPGVQTAATTPIPGSTTALHSLLYQRRASSSLAPPGACASSLGASLGSQLGALSAAALPSSTTAAAACTPTFGSSLSTSASRPSVLATAAGAHSPAFSLFTPPPSLSGTASAGPGLGDLSALEGIPVPSKRRPSTIAPIGTRPARREPPEEEPAESARLELPGSPGSVSSVEAPPFSLDQ</sequence>
<reference evidence="2 4" key="1">
    <citation type="journal article" date="2011" name="Science">
        <title>Comparative functional genomics of the fission yeasts.</title>
        <authorList>
            <person name="Rhind N."/>
            <person name="Chen Z."/>
            <person name="Yassour M."/>
            <person name="Thompson D.A."/>
            <person name="Haas B.J."/>
            <person name="Habib N."/>
            <person name="Wapinski I."/>
            <person name="Roy S."/>
            <person name="Lin M.F."/>
            <person name="Heiman D.I."/>
            <person name="Young S.K."/>
            <person name="Furuya K."/>
            <person name="Guo Y."/>
            <person name="Pidoux A."/>
            <person name="Chen H.M."/>
            <person name="Robbertse B."/>
            <person name="Goldberg J.M."/>
            <person name="Aoki K."/>
            <person name="Bayne E.H."/>
            <person name="Berlin A.M."/>
            <person name="Desjardins C.A."/>
            <person name="Dobbs E."/>
            <person name="Dukaj L."/>
            <person name="Fan L."/>
            <person name="FitzGerald M.G."/>
            <person name="French C."/>
            <person name="Gujja S."/>
            <person name="Hansen K."/>
            <person name="Keifenheim D."/>
            <person name="Levin J.Z."/>
            <person name="Mosher R.A."/>
            <person name="Mueller C.A."/>
            <person name="Pfiffner J."/>
            <person name="Priest M."/>
            <person name="Russ C."/>
            <person name="Smialowska A."/>
            <person name="Swoboda P."/>
            <person name="Sykes S.M."/>
            <person name="Vaughn M."/>
            <person name="Vengrova S."/>
            <person name="Yoder R."/>
            <person name="Zeng Q."/>
            <person name="Allshire R."/>
            <person name="Baulcombe D."/>
            <person name="Birren B.W."/>
            <person name="Brown W."/>
            <person name="Ekwall K."/>
            <person name="Kellis M."/>
            <person name="Leatherwood J."/>
            <person name="Levin H."/>
            <person name="Margalit H."/>
            <person name="Martienssen R."/>
            <person name="Nieduszynski C.A."/>
            <person name="Spatafora J.W."/>
            <person name="Friedman N."/>
            <person name="Dalgaard J.Z."/>
            <person name="Baumann P."/>
            <person name="Niki H."/>
            <person name="Regev A."/>
            <person name="Nusbaum C."/>
        </authorList>
    </citation>
    <scope>NUCLEOTIDE SEQUENCE [LARGE SCALE GENOMIC DNA]</scope>
    <source>
        <strain evidence="4">yFS275 / FY16936</strain>
    </source>
</reference>
<feature type="region of interest" description="Disordered" evidence="1">
    <location>
        <begin position="46"/>
        <end position="82"/>
    </location>
</feature>
<feature type="region of interest" description="Disordered" evidence="1">
    <location>
        <begin position="167"/>
        <end position="250"/>
    </location>
</feature>
<keyword evidence="4" id="KW-1185">Reference proteome</keyword>
<name>B6K5V6_SCHJY</name>
<protein>
    <submittedName>
        <fullName evidence="2">Uncharacterized protein</fullName>
    </submittedName>
</protein>
<dbReference type="GeneID" id="7047606"/>
<evidence type="ECO:0000313" key="3">
    <source>
        <dbReference type="JaponicusDB" id="SJAG_04082"/>
    </source>
</evidence>
<accession>B6K5V6</accession>
<dbReference type="VEuPathDB" id="FungiDB:SJAG_04082"/>
<dbReference type="RefSeq" id="XP_002175203.1">
    <property type="nucleotide sequence ID" value="XM_002175167.2"/>
</dbReference>
<gene>
    <name evidence="3" type="primary">rhs1</name>
    <name evidence="2" type="ORF">SJAG_04082</name>
</gene>
<evidence type="ECO:0000256" key="1">
    <source>
        <dbReference type="SAM" id="MobiDB-lite"/>
    </source>
</evidence>
<feature type="compositionally biased region" description="Low complexity" evidence="1">
    <location>
        <begin position="52"/>
        <end position="64"/>
    </location>
</feature>
<dbReference type="AlphaFoldDB" id="B6K5V6"/>
<proteinExistence type="predicted"/>
<dbReference type="Proteomes" id="UP000001744">
    <property type="component" value="Unassembled WGS sequence"/>
</dbReference>
<feature type="compositionally biased region" description="Polar residues" evidence="1">
    <location>
        <begin position="73"/>
        <end position="82"/>
    </location>
</feature>
<evidence type="ECO:0000313" key="2">
    <source>
        <dbReference type="EMBL" id="EEB08910.1"/>
    </source>
</evidence>